<comment type="caution">
    <text evidence="2">The sequence shown here is derived from an EMBL/GenBank/DDBJ whole genome shotgun (WGS) entry which is preliminary data.</text>
</comment>
<evidence type="ECO:0000313" key="2">
    <source>
        <dbReference type="EMBL" id="KAF9407920.1"/>
    </source>
</evidence>
<name>A0A835G609_SPOEX</name>
<dbReference type="EMBL" id="JACKWZ010000422">
    <property type="protein sequence ID" value="KAF9407920.1"/>
    <property type="molecule type" value="Genomic_DNA"/>
</dbReference>
<sequence>MPFFSGKCLSTARLVGKTAIITGCNTGIGKETVLDFYKRGAKVIMACRSMDKAEKAKSDIEERCKDLKDTGNIVLAKCDLASLKSVREFAENILNTEPQINILVNNAGVMMCPKTETEDGFEMQFGTNHLAHFLLTMLLLPRIRNSKPARIVTVSSRAHIRYGINFDDLNYKNRRYNAAEAYSQSKLANVMFSRELAAKLKEHNIKGVNTYSLHPGVIQTELGRHLNETMFWGARKIIGFMLYPFMKSVELGAQTTIYCAVDEKCANETGLYYADCVQTNASPKAQKDENCKKLWDMSVELVKLGDYNPFTAPDPGGRIIMACRNLEKAKEAQKDIEEQCKGQEGTGSLVVEHLDLCRLESVREFARRVSARERSLRALLCNAGVMMIIFVSSIIHECKYVNLGSIKRDLRVLHPTGIIFWMDMDDINFMKTPYTPLRAYVNSKIANILFGKALDLKLKVSTSDTESHKIGFVRKAVPKAHVTVDPGQEHNIKGVSTYSLHPGVVKTGIARYFPEAGWCASIINYLFHHYLLSWCWKTAKCGAQTNIYCVVDERCEDESGLYYSDCAVTTPSKQCRSHSEAEKLWDITIDMLNLHDYDPFGNALVIMDYLSGWCKSQQRLDGCTVIVTGSNTGIGKEAVLDFYKRGGHIIMACRNLDKAKVAKEDIEEQCKGQEGTGSLVVEHLDLCRLESVREFARRVSARERSLRALLCNAGVMMVVFVSSYVHAKHKLDLDDLNFENKPYNAFEAYCRSKSANILFARALADKLKEHNIENVTTYSLHPGVIRTEISRHFDETVWYGASWLFNNVLGLFLKSPQCGAQTSVYCAIDESCADESGLYYSDCAVTQPSKQCQDEAQAAKLWDLTIEALKLDLDKFNPFDPNSHIN</sequence>
<dbReference type="Proteomes" id="UP000648187">
    <property type="component" value="Unassembled WGS sequence"/>
</dbReference>
<dbReference type="Gene3D" id="3.40.50.720">
    <property type="entry name" value="NAD(P)-binding Rossmann-like Domain"/>
    <property type="match status" value="5"/>
</dbReference>
<protein>
    <submittedName>
        <fullName evidence="2">Uncharacterized protein</fullName>
    </submittedName>
</protein>
<dbReference type="PRINTS" id="PR00081">
    <property type="entry name" value="GDHRDH"/>
</dbReference>
<dbReference type="AlphaFoldDB" id="A0A835G609"/>
<proteinExistence type="predicted"/>
<reference evidence="2" key="1">
    <citation type="submission" date="2020-08" db="EMBL/GenBank/DDBJ databases">
        <title>Spodoptera exigua strain:BAW_Kor-Di-RS1 Genome sequencing and assembly.</title>
        <authorList>
            <person name="Kim J."/>
            <person name="Nam H.Y."/>
            <person name="Kwon M."/>
            <person name="Choi J.H."/>
            <person name="Cho S.R."/>
            <person name="Kim G.-H."/>
        </authorList>
    </citation>
    <scope>NUCLEOTIDE SEQUENCE</scope>
    <source>
        <strain evidence="2">BAW_Kor-Di-RS1</strain>
        <tissue evidence="2">Whole-body</tissue>
    </source>
</reference>
<keyword evidence="3" id="KW-1185">Reference proteome</keyword>
<evidence type="ECO:0000256" key="1">
    <source>
        <dbReference type="ARBA" id="ARBA00023002"/>
    </source>
</evidence>
<evidence type="ECO:0000313" key="3">
    <source>
        <dbReference type="Proteomes" id="UP000648187"/>
    </source>
</evidence>
<accession>A0A835G609</accession>
<dbReference type="InterPro" id="IPR036291">
    <property type="entry name" value="NAD(P)-bd_dom_sf"/>
</dbReference>
<dbReference type="GO" id="GO:0016491">
    <property type="term" value="F:oxidoreductase activity"/>
    <property type="evidence" value="ECO:0007669"/>
    <property type="project" value="UniProtKB-KW"/>
</dbReference>
<dbReference type="Pfam" id="PF00106">
    <property type="entry name" value="adh_short"/>
    <property type="match status" value="2"/>
</dbReference>
<keyword evidence="1" id="KW-0560">Oxidoreductase</keyword>
<dbReference type="PANTHER" id="PTHR43157:SF73">
    <property type="entry name" value="WW DOMAIN-CONTAINING OXIDOREDUCTASE-LIKE PROTEIN"/>
    <property type="match status" value="1"/>
</dbReference>
<dbReference type="InterPro" id="IPR002347">
    <property type="entry name" value="SDR_fam"/>
</dbReference>
<dbReference type="PANTHER" id="PTHR43157">
    <property type="entry name" value="PHOSPHATIDYLINOSITOL-GLYCAN BIOSYNTHESIS CLASS F PROTEIN-RELATED"/>
    <property type="match status" value="1"/>
</dbReference>
<organism evidence="2 3">
    <name type="scientific">Spodoptera exigua</name>
    <name type="common">Beet armyworm</name>
    <name type="synonym">Noctua fulgens</name>
    <dbReference type="NCBI Taxonomy" id="7107"/>
    <lineage>
        <taxon>Eukaryota</taxon>
        <taxon>Metazoa</taxon>
        <taxon>Ecdysozoa</taxon>
        <taxon>Arthropoda</taxon>
        <taxon>Hexapoda</taxon>
        <taxon>Insecta</taxon>
        <taxon>Pterygota</taxon>
        <taxon>Neoptera</taxon>
        <taxon>Endopterygota</taxon>
        <taxon>Lepidoptera</taxon>
        <taxon>Glossata</taxon>
        <taxon>Ditrysia</taxon>
        <taxon>Noctuoidea</taxon>
        <taxon>Noctuidae</taxon>
        <taxon>Amphipyrinae</taxon>
        <taxon>Spodoptera</taxon>
    </lineage>
</organism>
<gene>
    <name evidence="2" type="ORF">HW555_012214</name>
</gene>
<dbReference type="SUPFAM" id="SSF51735">
    <property type="entry name" value="NAD(P)-binding Rossmann-fold domains"/>
    <property type="match status" value="3"/>
</dbReference>